<dbReference type="SUPFAM" id="SSF50249">
    <property type="entry name" value="Nucleic acid-binding proteins"/>
    <property type="match status" value="1"/>
</dbReference>
<comment type="caution">
    <text evidence="5">The sequence shown here is derived from an EMBL/GenBank/DDBJ whole genome shotgun (WGS) entry which is preliminary data.</text>
</comment>
<name>A0A2H0FJR8_9BACT</name>
<dbReference type="InterPro" id="IPR011344">
    <property type="entry name" value="ssDNA-bd"/>
</dbReference>
<evidence type="ECO:0000313" key="5">
    <source>
        <dbReference type="EMBL" id="PIQ06150.1"/>
    </source>
</evidence>
<evidence type="ECO:0000256" key="2">
    <source>
        <dbReference type="HAMAP-Rule" id="MF_00984"/>
    </source>
</evidence>
<accession>A0A2H0FJR8</accession>
<dbReference type="NCBIfam" id="TIGR00621">
    <property type="entry name" value="ssb"/>
    <property type="match status" value="1"/>
</dbReference>
<dbReference type="EMBL" id="PCUC01000122">
    <property type="protein sequence ID" value="PIQ06150.1"/>
    <property type="molecule type" value="Genomic_DNA"/>
</dbReference>
<dbReference type="GO" id="GO:0006260">
    <property type="term" value="P:DNA replication"/>
    <property type="evidence" value="ECO:0007669"/>
    <property type="project" value="InterPro"/>
</dbReference>
<evidence type="ECO:0000256" key="1">
    <source>
        <dbReference type="ARBA" id="ARBA00023125"/>
    </source>
</evidence>
<reference evidence="5 6" key="1">
    <citation type="submission" date="2017-09" db="EMBL/GenBank/DDBJ databases">
        <title>Depth-based differentiation of microbial function through sediment-hosted aquifers and enrichment of novel symbionts in the deep terrestrial subsurface.</title>
        <authorList>
            <person name="Probst A.J."/>
            <person name="Ladd B."/>
            <person name="Jarett J.K."/>
            <person name="Geller-Mcgrath D.E."/>
            <person name="Sieber C.M."/>
            <person name="Emerson J.B."/>
            <person name="Anantharaman K."/>
            <person name="Thomas B.C."/>
            <person name="Malmstrom R."/>
            <person name="Stieglmeier M."/>
            <person name="Klingl A."/>
            <person name="Woyke T."/>
            <person name="Ryan C.M."/>
            <person name="Banfield J.F."/>
        </authorList>
    </citation>
    <scope>NUCLEOTIDE SEQUENCE [LARGE SCALE GENOMIC DNA]</scope>
    <source>
        <strain evidence="5">CG18_big_fil_WC_8_21_14_2_50_37_10</strain>
    </source>
</reference>
<dbReference type="InterPro" id="IPR000424">
    <property type="entry name" value="Primosome_PriB/ssb"/>
</dbReference>
<proteinExistence type="inferred from homology"/>
<dbReference type="GO" id="GO:0009295">
    <property type="term" value="C:nucleoid"/>
    <property type="evidence" value="ECO:0007669"/>
    <property type="project" value="TreeGrafter"/>
</dbReference>
<feature type="region of interest" description="Disordered" evidence="4">
    <location>
        <begin position="105"/>
        <end position="148"/>
    </location>
</feature>
<dbReference type="PROSITE" id="PS50935">
    <property type="entry name" value="SSB"/>
    <property type="match status" value="1"/>
</dbReference>
<dbReference type="InterPro" id="IPR012340">
    <property type="entry name" value="NA-bd_OB-fold"/>
</dbReference>
<dbReference type="Pfam" id="PF00436">
    <property type="entry name" value="SSB"/>
    <property type="match status" value="1"/>
</dbReference>
<evidence type="ECO:0000256" key="3">
    <source>
        <dbReference type="PIRNR" id="PIRNR002070"/>
    </source>
</evidence>
<gene>
    <name evidence="5" type="ORF">COW72_02325</name>
</gene>
<keyword evidence="1 2" id="KW-0238">DNA-binding</keyword>
<feature type="compositionally biased region" description="Acidic residues" evidence="4">
    <location>
        <begin position="124"/>
        <end position="140"/>
    </location>
</feature>
<dbReference type="PANTHER" id="PTHR10302:SF27">
    <property type="entry name" value="SINGLE-STRANDED DNA-BINDING PROTEIN"/>
    <property type="match status" value="1"/>
</dbReference>
<protein>
    <recommendedName>
        <fullName evidence="2 3">Single-stranded DNA-binding protein</fullName>
        <shortName evidence="2">SSB</shortName>
    </recommendedName>
</protein>
<dbReference type="Gene3D" id="2.40.50.140">
    <property type="entry name" value="Nucleic acid-binding proteins"/>
    <property type="match status" value="1"/>
</dbReference>
<comment type="caution">
    <text evidence="2">Lacks conserved residue(s) required for the propagation of feature annotation.</text>
</comment>
<dbReference type="HAMAP" id="MF_00984">
    <property type="entry name" value="SSB"/>
    <property type="match status" value="1"/>
</dbReference>
<sequence>MNLNKVILVGRLTQDPQMRSLPSGQSVASFGLATDRFFTDKTGQKRQQADFHNIVLFGKLAEVASQYLTKGSLALIEGRLQTRSWKDASDNQRWKTEIVAERLQLGPRTAGKVTETPPPAAGPTEEENKEEIPIIEEGGDIDVSQIPF</sequence>
<dbReference type="PANTHER" id="PTHR10302">
    <property type="entry name" value="SINGLE-STRANDED DNA-BINDING PROTEIN"/>
    <property type="match status" value="1"/>
</dbReference>
<evidence type="ECO:0000313" key="6">
    <source>
        <dbReference type="Proteomes" id="UP000230778"/>
    </source>
</evidence>
<dbReference type="AlphaFoldDB" id="A0A2H0FJR8"/>
<dbReference type="PIRSF" id="PIRSF002070">
    <property type="entry name" value="SSB"/>
    <property type="match status" value="1"/>
</dbReference>
<evidence type="ECO:0000256" key="4">
    <source>
        <dbReference type="SAM" id="MobiDB-lite"/>
    </source>
</evidence>
<comment type="subunit">
    <text evidence="2">Homotetramer.</text>
</comment>
<dbReference type="GO" id="GO:0003697">
    <property type="term" value="F:single-stranded DNA binding"/>
    <property type="evidence" value="ECO:0007669"/>
    <property type="project" value="UniProtKB-UniRule"/>
</dbReference>
<dbReference type="Proteomes" id="UP000230778">
    <property type="component" value="Unassembled WGS sequence"/>
</dbReference>
<organism evidence="5 6">
    <name type="scientific">Candidatus Nealsonbacteria bacterium CG18_big_fil_WC_8_21_14_2_50_37_10</name>
    <dbReference type="NCBI Taxonomy" id="1974717"/>
    <lineage>
        <taxon>Bacteria</taxon>
        <taxon>Candidatus Nealsoniibacteriota</taxon>
    </lineage>
</organism>
<dbReference type="CDD" id="cd04496">
    <property type="entry name" value="SSB_OBF"/>
    <property type="match status" value="1"/>
</dbReference>